<dbReference type="RefSeq" id="WP_096894353.1">
    <property type="nucleotide sequence ID" value="NZ_BAOS01000016.1"/>
</dbReference>
<protein>
    <recommendedName>
        <fullName evidence="1">TIR domain-containing protein</fullName>
    </recommendedName>
</protein>
<proteinExistence type="predicted"/>
<dbReference type="InterPro" id="IPR035897">
    <property type="entry name" value="Toll_tir_struct_dom_sf"/>
</dbReference>
<organism evidence="2 3">
    <name type="scientific">Candidatus Scalindua japonica</name>
    <dbReference type="NCBI Taxonomy" id="1284222"/>
    <lineage>
        <taxon>Bacteria</taxon>
        <taxon>Pseudomonadati</taxon>
        <taxon>Planctomycetota</taxon>
        <taxon>Candidatus Brocadiia</taxon>
        <taxon>Candidatus Brocadiales</taxon>
        <taxon>Candidatus Scalinduaceae</taxon>
        <taxon>Candidatus Scalindua</taxon>
    </lineage>
</organism>
<name>A0A286TYH8_9BACT</name>
<dbReference type="AlphaFoldDB" id="A0A286TYH8"/>
<dbReference type="Proteomes" id="UP000218542">
    <property type="component" value="Unassembled WGS sequence"/>
</dbReference>
<reference evidence="3" key="1">
    <citation type="journal article" date="2017" name="Environ. Microbiol. Rep.">
        <title>Genetic Diversity of Marine Anaerobic Ammonium-Oxidizing Bacteria as Revealed by Genomic and Proteomic Analyses of 'Candidatus Scalindua japonica'.</title>
        <authorList>
            <person name="Oshiki M."/>
            <person name="Mizuto K."/>
            <person name="Kimura Z."/>
            <person name="Kindaichi T."/>
            <person name="Satoh H."/>
            <person name="Okabe S."/>
        </authorList>
    </citation>
    <scope>NUCLEOTIDE SEQUENCE [LARGE SCALE GENOMIC DNA]</scope>
    <source>
        <strain evidence="3">husup-a2</strain>
    </source>
</reference>
<dbReference type="GO" id="GO:0007165">
    <property type="term" value="P:signal transduction"/>
    <property type="evidence" value="ECO:0007669"/>
    <property type="project" value="InterPro"/>
</dbReference>
<dbReference type="EMBL" id="BAOS01000016">
    <property type="protein sequence ID" value="GAX60959.1"/>
    <property type="molecule type" value="Genomic_DNA"/>
</dbReference>
<sequence length="156" mass="17830">MKIKNNDTVWDTFISHASEDKVGVVEPLAEELRKRNIKVWYDKWVLKIGDRLLDNIDNGLVKSRYGIVVLSPDFLRKKWPKNELEGLMQKEIDGKKVILPVWHNIGRTSLLSYSPVLAGRMAGTTKNGIKSLSGELINTIIRLIHMIMISFLFSVI</sequence>
<dbReference type="Gene3D" id="3.40.50.10140">
    <property type="entry name" value="Toll/interleukin-1 receptor homology (TIR) domain"/>
    <property type="match status" value="1"/>
</dbReference>
<dbReference type="SMART" id="SM00255">
    <property type="entry name" value="TIR"/>
    <property type="match status" value="1"/>
</dbReference>
<accession>A0A286TYH8</accession>
<evidence type="ECO:0000313" key="3">
    <source>
        <dbReference type="Proteomes" id="UP000218542"/>
    </source>
</evidence>
<comment type="caution">
    <text evidence="2">The sequence shown here is derived from an EMBL/GenBank/DDBJ whole genome shotgun (WGS) entry which is preliminary data.</text>
</comment>
<dbReference type="PROSITE" id="PS50104">
    <property type="entry name" value="TIR"/>
    <property type="match status" value="1"/>
</dbReference>
<dbReference type="InterPro" id="IPR000157">
    <property type="entry name" value="TIR_dom"/>
</dbReference>
<feature type="domain" description="TIR" evidence="1">
    <location>
        <begin position="8"/>
        <end position="148"/>
    </location>
</feature>
<keyword evidence="3" id="KW-1185">Reference proteome</keyword>
<dbReference type="OrthoDB" id="7285215at2"/>
<evidence type="ECO:0000259" key="1">
    <source>
        <dbReference type="PROSITE" id="PS50104"/>
    </source>
</evidence>
<dbReference type="SUPFAM" id="SSF52200">
    <property type="entry name" value="Toll/Interleukin receptor TIR domain"/>
    <property type="match status" value="1"/>
</dbReference>
<gene>
    <name evidence="2" type="ORF">SCALIN_C16_0033</name>
</gene>
<dbReference type="Pfam" id="PF13676">
    <property type="entry name" value="TIR_2"/>
    <property type="match status" value="1"/>
</dbReference>
<evidence type="ECO:0000313" key="2">
    <source>
        <dbReference type="EMBL" id="GAX60959.1"/>
    </source>
</evidence>